<dbReference type="Gene3D" id="2.130.10.30">
    <property type="entry name" value="Regulator of chromosome condensation 1/beta-lactamase-inhibitor protein II"/>
    <property type="match status" value="2"/>
</dbReference>
<keyword evidence="3" id="KW-1185">Reference proteome</keyword>
<dbReference type="Proteomes" id="UP000054251">
    <property type="component" value="Unassembled WGS sequence"/>
</dbReference>
<dbReference type="PANTHER" id="PTHR45982:SF1">
    <property type="entry name" value="REGULATOR OF CHROMOSOME CONDENSATION"/>
    <property type="match status" value="1"/>
</dbReference>
<evidence type="ECO:0000313" key="2">
    <source>
        <dbReference type="EMBL" id="KSA03260.1"/>
    </source>
</evidence>
<evidence type="ECO:0000313" key="3">
    <source>
        <dbReference type="Proteomes" id="UP000054251"/>
    </source>
</evidence>
<name>A0A0V1Q4A6_9ASCO</name>
<proteinExistence type="predicted"/>
<feature type="repeat" description="RCC1" evidence="1">
    <location>
        <begin position="170"/>
        <end position="230"/>
    </location>
</feature>
<dbReference type="InterPro" id="IPR000408">
    <property type="entry name" value="Reg_chr_condens"/>
</dbReference>
<dbReference type="GeneID" id="26838043"/>
<evidence type="ECO:0000256" key="1">
    <source>
        <dbReference type="PROSITE-ProRule" id="PRU00235"/>
    </source>
</evidence>
<organism evidence="2 3">
    <name type="scientific">Debaryomyces fabryi</name>
    <dbReference type="NCBI Taxonomy" id="58627"/>
    <lineage>
        <taxon>Eukaryota</taxon>
        <taxon>Fungi</taxon>
        <taxon>Dikarya</taxon>
        <taxon>Ascomycota</taxon>
        <taxon>Saccharomycotina</taxon>
        <taxon>Pichiomycetes</taxon>
        <taxon>Debaryomycetaceae</taxon>
        <taxon>Debaryomyces</taxon>
    </lineage>
</organism>
<dbReference type="Pfam" id="PF13540">
    <property type="entry name" value="RCC1_2"/>
    <property type="match status" value="2"/>
</dbReference>
<protein>
    <submittedName>
        <fullName evidence="2">Uncharacterized protein</fullName>
    </submittedName>
</protein>
<dbReference type="SUPFAM" id="SSF50985">
    <property type="entry name" value="RCC1/BLIP-II"/>
    <property type="match status" value="1"/>
</dbReference>
<dbReference type="OrthoDB" id="5370059at2759"/>
<dbReference type="InterPro" id="IPR051553">
    <property type="entry name" value="Ran_GTPase-activating"/>
</dbReference>
<sequence>MSKYKVLACGSNGNFQLGISSDEDQDILQPVIFRHEDGSKSNYIHSRPIKISSGGNHTFILTNTGMLYSAGDNTYGQCAHHVTPKSTHILEFTPVSGNNKWKDVSCGWEFSILLNDSDDIYVCGIGLKGELGLGNKATRSELVKASFNLPSRVVNLKSSINHTIVKLDNGDLYGWGNCRKGQLGKQEIVTINNKSKSRSIVWEPEPLLFDEIDLQAYDLGRDCTAILYKNHQVNIYGKGEETYDCGENVIDLKSMWSSNHYLVEDQNHSLSIKSRGNNSHGQLFPNSKVDISKYEIGSEHGLVLTKQNMVYAWGWGEHGNCGIHTASINENDIEGKVTFGYLNCLYEGSNPVVLLGAGCATSWLCLQTK</sequence>
<comment type="caution">
    <text evidence="2">The sequence shown here is derived from an EMBL/GenBank/DDBJ whole genome shotgun (WGS) entry which is preliminary data.</text>
</comment>
<feature type="repeat" description="RCC1" evidence="1">
    <location>
        <begin position="4"/>
        <end position="64"/>
    </location>
</feature>
<dbReference type="PROSITE" id="PS50012">
    <property type="entry name" value="RCC1_3"/>
    <property type="match status" value="2"/>
</dbReference>
<dbReference type="PRINTS" id="PR00633">
    <property type="entry name" value="RCCNDNSATION"/>
</dbReference>
<accession>A0A0V1Q4A6</accession>
<dbReference type="EMBL" id="LMYN01000012">
    <property type="protein sequence ID" value="KSA03260.1"/>
    <property type="molecule type" value="Genomic_DNA"/>
</dbReference>
<dbReference type="InterPro" id="IPR009091">
    <property type="entry name" value="RCC1/BLIP-II"/>
</dbReference>
<dbReference type="RefSeq" id="XP_015469362.1">
    <property type="nucleotide sequence ID" value="XM_015609864.1"/>
</dbReference>
<dbReference type="PANTHER" id="PTHR45982">
    <property type="entry name" value="REGULATOR OF CHROMOSOME CONDENSATION"/>
    <property type="match status" value="1"/>
</dbReference>
<dbReference type="AlphaFoldDB" id="A0A0V1Q4A6"/>
<gene>
    <name evidence="2" type="ORF">AC631_01034</name>
</gene>
<reference evidence="2 3" key="1">
    <citation type="submission" date="2015-11" db="EMBL/GenBank/DDBJ databases">
        <title>The genome of Debaryomyces fabryi.</title>
        <authorList>
            <person name="Tafer H."/>
            <person name="Lopandic K."/>
        </authorList>
    </citation>
    <scope>NUCLEOTIDE SEQUENCE [LARGE SCALE GENOMIC DNA]</scope>
    <source>
        <strain evidence="2 3">CBS 789</strain>
    </source>
</reference>